<dbReference type="InterPro" id="IPR027417">
    <property type="entry name" value="P-loop_NTPase"/>
</dbReference>
<dbReference type="AlphaFoldDB" id="F4KTE0"/>
<dbReference type="OrthoDB" id="9806954at2"/>
<keyword evidence="6" id="KW-0067">ATP-binding</keyword>
<keyword evidence="4" id="KW-0547">Nucleotide-binding</keyword>
<evidence type="ECO:0000256" key="4">
    <source>
        <dbReference type="ARBA" id="ARBA00022741"/>
    </source>
</evidence>
<dbReference type="PANTHER" id="PTHR11059">
    <property type="entry name" value="DNA REPAIR PROTEIN RECN"/>
    <property type="match status" value="1"/>
</dbReference>
<dbReference type="KEGG" id="hhy:Halhy_4514"/>
<dbReference type="PIRSF" id="PIRSF003128">
    <property type="entry name" value="RecN"/>
    <property type="match status" value="1"/>
</dbReference>
<keyword evidence="7 9" id="KW-0234">DNA repair</keyword>
<dbReference type="SUPFAM" id="SSF52540">
    <property type="entry name" value="P-loop containing nucleoside triphosphate hydrolases"/>
    <property type="match status" value="2"/>
</dbReference>
<keyword evidence="12" id="KW-1185">Reference proteome</keyword>
<dbReference type="Gene3D" id="3.40.50.300">
    <property type="entry name" value="P-loop containing nucleotide triphosphate hydrolases"/>
    <property type="match status" value="2"/>
</dbReference>
<dbReference type="PANTHER" id="PTHR11059:SF0">
    <property type="entry name" value="DNA REPAIR PROTEIN RECN"/>
    <property type="match status" value="1"/>
</dbReference>
<reference key="2">
    <citation type="submission" date="2011-04" db="EMBL/GenBank/DDBJ databases">
        <title>Complete sequence of chromosome of Haliscomenobacter hydrossis DSM 1100.</title>
        <authorList>
            <consortium name="US DOE Joint Genome Institute (JGI-PGF)"/>
            <person name="Lucas S."/>
            <person name="Han J."/>
            <person name="Lapidus A."/>
            <person name="Bruce D."/>
            <person name="Goodwin L."/>
            <person name="Pitluck S."/>
            <person name="Peters L."/>
            <person name="Kyrpides N."/>
            <person name="Mavromatis K."/>
            <person name="Ivanova N."/>
            <person name="Ovchinnikova G."/>
            <person name="Pagani I."/>
            <person name="Daligault H."/>
            <person name="Detter J.C."/>
            <person name="Han C."/>
            <person name="Land M."/>
            <person name="Hauser L."/>
            <person name="Markowitz V."/>
            <person name="Cheng J.-F."/>
            <person name="Hugenholtz P."/>
            <person name="Woyke T."/>
            <person name="Wu D."/>
            <person name="Verbarg S."/>
            <person name="Frueling A."/>
            <person name="Brambilla E."/>
            <person name="Klenk H.-P."/>
            <person name="Eisen J.A."/>
        </authorList>
    </citation>
    <scope>NUCLEOTIDE SEQUENCE</scope>
    <source>
        <strain>DSM 1100</strain>
    </source>
</reference>
<dbReference type="NCBIfam" id="TIGR00634">
    <property type="entry name" value="recN"/>
    <property type="match status" value="1"/>
</dbReference>
<gene>
    <name evidence="11" type="ordered locus">Halhy_4514</name>
</gene>
<dbReference type="GO" id="GO:0006281">
    <property type="term" value="P:DNA repair"/>
    <property type="evidence" value="ECO:0007669"/>
    <property type="project" value="UniProtKB-KW"/>
</dbReference>
<proteinExistence type="inferred from homology"/>
<comment type="similarity">
    <text evidence="2 9">Belongs to the RecN family.</text>
</comment>
<feature type="domain" description="RecF/RecN/SMC N-terminal" evidence="10">
    <location>
        <begin position="1"/>
        <end position="508"/>
    </location>
</feature>
<evidence type="ECO:0000256" key="7">
    <source>
        <dbReference type="ARBA" id="ARBA00023204"/>
    </source>
</evidence>
<evidence type="ECO:0000256" key="6">
    <source>
        <dbReference type="ARBA" id="ARBA00022840"/>
    </source>
</evidence>
<accession>F4KTE0</accession>
<evidence type="ECO:0000259" key="10">
    <source>
        <dbReference type="Pfam" id="PF02463"/>
    </source>
</evidence>
<dbReference type="GO" id="GO:0005524">
    <property type="term" value="F:ATP binding"/>
    <property type="evidence" value="ECO:0007669"/>
    <property type="project" value="UniProtKB-KW"/>
</dbReference>
<dbReference type="STRING" id="760192.Halhy_4514"/>
<keyword evidence="5 9" id="KW-0227">DNA damage</keyword>
<dbReference type="InterPro" id="IPR003395">
    <property type="entry name" value="RecF/RecN/SMC_N"/>
</dbReference>
<dbReference type="eggNOG" id="COG0497">
    <property type="taxonomic scope" value="Bacteria"/>
</dbReference>
<dbReference type="Pfam" id="PF02463">
    <property type="entry name" value="SMC_N"/>
    <property type="match status" value="1"/>
</dbReference>
<comment type="function">
    <text evidence="1 9">May be involved in recombinational repair of damaged DNA.</text>
</comment>
<dbReference type="RefSeq" id="WP_013766892.1">
    <property type="nucleotide sequence ID" value="NC_015510.1"/>
</dbReference>
<reference evidence="11 12" key="1">
    <citation type="journal article" date="2011" name="Stand. Genomic Sci.">
        <title>Complete genome sequence of Haliscomenobacter hydrossis type strain (O).</title>
        <authorList>
            <consortium name="US DOE Joint Genome Institute (JGI-PGF)"/>
            <person name="Daligault H."/>
            <person name="Lapidus A."/>
            <person name="Zeytun A."/>
            <person name="Nolan M."/>
            <person name="Lucas S."/>
            <person name="Del Rio T.G."/>
            <person name="Tice H."/>
            <person name="Cheng J.F."/>
            <person name="Tapia R."/>
            <person name="Han C."/>
            <person name="Goodwin L."/>
            <person name="Pitluck S."/>
            <person name="Liolios K."/>
            <person name="Pagani I."/>
            <person name="Ivanova N."/>
            <person name="Huntemann M."/>
            <person name="Mavromatis K."/>
            <person name="Mikhailova N."/>
            <person name="Pati A."/>
            <person name="Chen A."/>
            <person name="Palaniappan K."/>
            <person name="Land M."/>
            <person name="Hauser L."/>
            <person name="Brambilla E.M."/>
            <person name="Rohde M."/>
            <person name="Verbarg S."/>
            <person name="Goker M."/>
            <person name="Bristow J."/>
            <person name="Eisen J.A."/>
            <person name="Markowitz V."/>
            <person name="Hugenholtz P."/>
            <person name="Kyrpides N.C."/>
            <person name="Klenk H.P."/>
            <person name="Woyke T."/>
        </authorList>
    </citation>
    <scope>NUCLEOTIDE SEQUENCE [LARGE SCALE GENOMIC DNA]</scope>
    <source>
        <strain evidence="12">ATCC 27775 / DSM 1100 / LMG 10767 / O</strain>
    </source>
</reference>
<evidence type="ECO:0000313" key="11">
    <source>
        <dbReference type="EMBL" id="AEE52354.1"/>
    </source>
</evidence>
<evidence type="ECO:0000256" key="5">
    <source>
        <dbReference type="ARBA" id="ARBA00022763"/>
    </source>
</evidence>
<dbReference type="Proteomes" id="UP000008461">
    <property type="component" value="Chromosome"/>
</dbReference>
<dbReference type="GO" id="GO:0006310">
    <property type="term" value="P:DNA recombination"/>
    <property type="evidence" value="ECO:0007669"/>
    <property type="project" value="InterPro"/>
</dbReference>
<organism evidence="11 12">
    <name type="scientific">Haliscomenobacter hydrossis (strain ATCC 27775 / DSM 1100 / LMG 10767 / O)</name>
    <dbReference type="NCBI Taxonomy" id="760192"/>
    <lineage>
        <taxon>Bacteria</taxon>
        <taxon>Pseudomonadati</taxon>
        <taxon>Bacteroidota</taxon>
        <taxon>Saprospiria</taxon>
        <taxon>Saprospirales</taxon>
        <taxon>Haliscomenobacteraceae</taxon>
        <taxon>Haliscomenobacter</taxon>
    </lineage>
</organism>
<sequence>MIKRLHIRNYAIIEHLDIDFAKGLTIITGETGAGKSILLGALGLIMGDRADTKSLYNQEEKCVIEGIFDLNGQDLSEFFAENDLDNETEVVVRRELTPSGKSRAFVNDSPVTLKVLQDLSAELIDLHQQFDTLDIHNLSFQLRMIDALAGNKERLLQYRNVYKEFSANQRRLDELLRRNEQSTKEMDFIQFQLEEFNKAELVAGELEALEEEHTRLTHAEDIKRTLGLAFDALTENEQSIVGQMQSLGNALITIGKYAPKLAEYSDRFANMIFELREMSNEFEKVAEHTEYDPERIQEVQQRLDLIYRLLKKHTVVTVEDLLAIQTNLEQQLAGFADLGNEIGALREKISTQQEQLYRWADELGDRRQAVIPDYEQKVVDMLTQLAMPYAQLKIETKKLEALSPTGLDEIQFMFAANRGSRLQQIKDVASGGELSRLALVTKSLVASSIPLPTLIFDEIDSGISGDVALKMGNILRQLSNEHQVVTITHSPQVASKADRHYFVFKVDKPDRTVTNVRLLSNEDRIRAIAVMLSQSPPSDSALENAKELLGL</sequence>
<dbReference type="CDD" id="cd03241">
    <property type="entry name" value="ABC_RecN"/>
    <property type="match status" value="2"/>
</dbReference>
<dbReference type="GO" id="GO:0043590">
    <property type="term" value="C:bacterial nucleoid"/>
    <property type="evidence" value="ECO:0007669"/>
    <property type="project" value="TreeGrafter"/>
</dbReference>
<evidence type="ECO:0000256" key="9">
    <source>
        <dbReference type="PIRNR" id="PIRNR003128"/>
    </source>
</evidence>
<evidence type="ECO:0000313" key="12">
    <source>
        <dbReference type="Proteomes" id="UP000008461"/>
    </source>
</evidence>
<dbReference type="InterPro" id="IPR004604">
    <property type="entry name" value="DNA_recomb/repair_RecN"/>
</dbReference>
<dbReference type="GO" id="GO:0009432">
    <property type="term" value="P:SOS response"/>
    <property type="evidence" value="ECO:0007669"/>
    <property type="project" value="TreeGrafter"/>
</dbReference>
<name>F4KTE0_HALH1</name>
<evidence type="ECO:0000256" key="2">
    <source>
        <dbReference type="ARBA" id="ARBA00009441"/>
    </source>
</evidence>
<evidence type="ECO:0000256" key="1">
    <source>
        <dbReference type="ARBA" id="ARBA00003618"/>
    </source>
</evidence>
<protein>
    <recommendedName>
        <fullName evidence="3 9">DNA repair protein RecN</fullName>
    </recommendedName>
    <alternativeName>
        <fullName evidence="8 9">Recombination protein N</fullName>
    </alternativeName>
</protein>
<evidence type="ECO:0000256" key="8">
    <source>
        <dbReference type="ARBA" id="ARBA00033408"/>
    </source>
</evidence>
<dbReference type="HOGENOM" id="CLU_018297_3_1_10"/>
<dbReference type="EMBL" id="CP002691">
    <property type="protein sequence ID" value="AEE52354.1"/>
    <property type="molecule type" value="Genomic_DNA"/>
</dbReference>
<evidence type="ECO:0000256" key="3">
    <source>
        <dbReference type="ARBA" id="ARBA00021315"/>
    </source>
</evidence>